<name>A0A4D7B2C3_9HYPH</name>
<sequence length="265" mass="29637">MHPRSLKIPAGRLPPGAIGHNRGVVRRNYAFMPPEGVLKSRLPAYDLTVVRFLAAPVLGAQFAQFVLEVAPGGGSNRAVVETGVQHFLFVLSGAVVIRVGADQPAELTGGGFAYIPPGVAFTLKNEGRDEVRVLALRKRYEAIDLPPPEPIVSHRDRVPRENPTGLEGRGFQYLLPFGDMRFDFEMNLMWFQTGASFPDVETHIMEHGLYMLEGQGLYFLGQEWHEIWAEDFIWMGGFCPQQFYPTGFGDVEYLLYKNVNRDVAL</sequence>
<dbReference type="NCBIfam" id="TIGR03214">
    <property type="entry name" value="ura-cupin"/>
    <property type="match status" value="1"/>
</dbReference>
<dbReference type="InterPro" id="IPR013096">
    <property type="entry name" value="Cupin_2"/>
</dbReference>
<protein>
    <submittedName>
        <fullName evidence="2">(S)-ureidoglycine aminohydrolase</fullName>
        <ecNumber evidence="2">3.5.3.26</ecNumber>
    </submittedName>
</protein>
<dbReference type="OrthoDB" id="9814939at2"/>
<dbReference type="EMBL" id="CP039690">
    <property type="protein sequence ID" value="QCI66981.1"/>
    <property type="molecule type" value="Genomic_DNA"/>
</dbReference>
<keyword evidence="3" id="KW-1185">Reference proteome</keyword>
<dbReference type="PANTHER" id="PTHR34571">
    <property type="entry name" value="(S)-UREIDOGLYCINE AMINOHYDROLASE"/>
    <property type="match status" value="1"/>
</dbReference>
<dbReference type="RefSeq" id="WP_136962419.1">
    <property type="nucleotide sequence ID" value="NZ_CP039690.1"/>
</dbReference>
<dbReference type="EC" id="3.5.3.26" evidence="2"/>
<dbReference type="InterPro" id="IPR014710">
    <property type="entry name" value="RmlC-like_jellyroll"/>
</dbReference>
<accession>A0A4D7B2C3</accession>
<dbReference type="InterPro" id="IPR017627">
    <property type="entry name" value="UGHY"/>
</dbReference>
<evidence type="ECO:0000313" key="3">
    <source>
        <dbReference type="Proteomes" id="UP000298781"/>
    </source>
</evidence>
<evidence type="ECO:0000259" key="1">
    <source>
        <dbReference type="Pfam" id="PF07883"/>
    </source>
</evidence>
<gene>
    <name evidence="2" type="ORF">E8M01_23695</name>
</gene>
<dbReference type="Proteomes" id="UP000298781">
    <property type="component" value="Chromosome"/>
</dbReference>
<dbReference type="KEGG" id="pstg:E8M01_23695"/>
<dbReference type="CDD" id="cd02211">
    <property type="entry name" value="cupin_UGlyAH_N"/>
    <property type="match status" value="1"/>
</dbReference>
<proteinExistence type="predicted"/>
<dbReference type="PANTHER" id="PTHR34571:SF1">
    <property type="entry name" value="(S)-UREIDOGLYCINE AMINOHYDROLASE"/>
    <property type="match status" value="1"/>
</dbReference>
<dbReference type="GO" id="GO:0071522">
    <property type="term" value="F:ureidoglycine aminohydrolase activity"/>
    <property type="evidence" value="ECO:0007669"/>
    <property type="project" value="UniProtKB-EC"/>
</dbReference>
<keyword evidence="2" id="KW-0378">Hydrolase</keyword>
<evidence type="ECO:0000313" key="2">
    <source>
        <dbReference type="EMBL" id="QCI66981.1"/>
    </source>
</evidence>
<dbReference type="AlphaFoldDB" id="A0A4D7B2C3"/>
<dbReference type="Gene3D" id="2.60.120.10">
    <property type="entry name" value="Jelly Rolls"/>
    <property type="match status" value="2"/>
</dbReference>
<dbReference type="Pfam" id="PF07883">
    <property type="entry name" value="Cupin_2"/>
    <property type="match status" value="1"/>
</dbReference>
<dbReference type="InterPro" id="IPR044704">
    <property type="entry name" value="UGlyAH_cupin_N"/>
</dbReference>
<organism evidence="2 3">
    <name type="scientific">Phreatobacter stygius</name>
    <dbReference type="NCBI Taxonomy" id="1940610"/>
    <lineage>
        <taxon>Bacteria</taxon>
        <taxon>Pseudomonadati</taxon>
        <taxon>Pseudomonadota</taxon>
        <taxon>Alphaproteobacteria</taxon>
        <taxon>Hyphomicrobiales</taxon>
        <taxon>Phreatobacteraceae</taxon>
        <taxon>Phreatobacter</taxon>
    </lineage>
</organism>
<dbReference type="SUPFAM" id="SSF51182">
    <property type="entry name" value="RmlC-like cupins"/>
    <property type="match status" value="1"/>
</dbReference>
<dbReference type="InterPro" id="IPR011051">
    <property type="entry name" value="RmlC_Cupin_sf"/>
</dbReference>
<dbReference type="CDD" id="cd02212">
    <property type="entry name" value="cupin_UGlyAH_C"/>
    <property type="match status" value="1"/>
</dbReference>
<feature type="domain" description="Cupin type-2" evidence="1">
    <location>
        <begin position="66"/>
        <end position="135"/>
    </location>
</feature>
<dbReference type="InterPro" id="IPR044697">
    <property type="entry name" value="UGlyAH_cupin_C"/>
</dbReference>
<reference evidence="2 3" key="1">
    <citation type="submission" date="2019-04" db="EMBL/GenBank/DDBJ databases">
        <title>Phreatobacter aquaticus sp. nov.</title>
        <authorList>
            <person name="Choi A."/>
        </authorList>
    </citation>
    <scope>NUCLEOTIDE SEQUENCE [LARGE SCALE GENOMIC DNA]</scope>
    <source>
        <strain evidence="2 3">KCTC 52518</strain>
    </source>
</reference>